<dbReference type="Proteomes" id="UP000693970">
    <property type="component" value="Unassembled WGS sequence"/>
</dbReference>
<sequence>MIPLMSANNTSSRTQTLIAGPHCIFAENRGWGNSVFATLTFLRQAKNVKMMLLRMGDESPTSTFKNSRNRVAKQSPILTNNTGYVDLRTATSCFPNDDNIPHCVDYAFPCIYLEDKQADPTGLSTLGSVYVNLFTHMHACPNDPSIYNMTTCPRRTGQKKGVHELTIARDAIKAHRHDFPELFHLNAAHVKYILQESGSLVTMEDLIKNDICAMQFRFGDYWFRDNDSDRTLKDKRLCKDFDKKGNETYQCFEQQVDILMREACPDPSVPVYLATDWEYFAHYVCDHYQKRSDGSNVTGDVGSSMVVDESKKRMFVSRCPSSLDTSMSDVPLPISNDTIPDNMHIHDVDLTSDSGKRILNCMLADWLVLALCKTSPLRKKQFAKKREYNDSLNSTSSTETPYAIVSYGSTFVETADLTWKVV</sequence>
<evidence type="ECO:0000313" key="1">
    <source>
        <dbReference type="EMBL" id="KAG7361066.1"/>
    </source>
</evidence>
<dbReference type="AlphaFoldDB" id="A0A9K3LHL5"/>
<protein>
    <submittedName>
        <fullName evidence="1">Uncharacterized protein</fullName>
    </submittedName>
</protein>
<keyword evidence="2" id="KW-1185">Reference proteome</keyword>
<dbReference type="EMBL" id="JAGRRH010000013">
    <property type="protein sequence ID" value="KAG7361066.1"/>
    <property type="molecule type" value="Genomic_DNA"/>
</dbReference>
<comment type="caution">
    <text evidence="1">The sequence shown here is derived from an EMBL/GenBank/DDBJ whole genome shotgun (WGS) entry which is preliminary data.</text>
</comment>
<name>A0A9K3LHL5_9STRA</name>
<reference evidence="1" key="1">
    <citation type="journal article" date="2021" name="Sci. Rep.">
        <title>Diploid genomic architecture of Nitzschia inconspicua, an elite biomass production diatom.</title>
        <authorList>
            <person name="Oliver A."/>
            <person name="Podell S."/>
            <person name="Pinowska A."/>
            <person name="Traller J.C."/>
            <person name="Smith S.R."/>
            <person name="McClure R."/>
            <person name="Beliaev A."/>
            <person name="Bohutskyi P."/>
            <person name="Hill E.A."/>
            <person name="Rabines A."/>
            <person name="Zheng H."/>
            <person name="Allen L.Z."/>
            <person name="Kuo A."/>
            <person name="Grigoriev I.V."/>
            <person name="Allen A.E."/>
            <person name="Hazlebeck D."/>
            <person name="Allen E.E."/>
        </authorList>
    </citation>
    <scope>NUCLEOTIDE SEQUENCE</scope>
    <source>
        <strain evidence="1">Hildebrandi</strain>
    </source>
</reference>
<accession>A0A9K3LHL5</accession>
<reference evidence="1" key="2">
    <citation type="submission" date="2021-04" db="EMBL/GenBank/DDBJ databases">
        <authorList>
            <person name="Podell S."/>
        </authorList>
    </citation>
    <scope>NUCLEOTIDE SEQUENCE</scope>
    <source>
        <strain evidence="1">Hildebrandi</strain>
    </source>
</reference>
<organism evidence="1 2">
    <name type="scientific">Nitzschia inconspicua</name>
    <dbReference type="NCBI Taxonomy" id="303405"/>
    <lineage>
        <taxon>Eukaryota</taxon>
        <taxon>Sar</taxon>
        <taxon>Stramenopiles</taxon>
        <taxon>Ochrophyta</taxon>
        <taxon>Bacillariophyta</taxon>
        <taxon>Bacillariophyceae</taxon>
        <taxon>Bacillariophycidae</taxon>
        <taxon>Bacillariales</taxon>
        <taxon>Bacillariaceae</taxon>
        <taxon>Nitzschia</taxon>
    </lineage>
</organism>
<gene>
    <name evidence="1" type="ORF">IV203_036166</name>
</gene>
<evidence type="ECO:0000313" key="2">
    <source>
        <dbReference type="Proteomes" id="UP000693970"/>
    </source>
</evidence>
<proteinExistence type="predicted"/>